<sequence>MSTDAVVIDVPPNHAEVTNSSFTQYSPLPQDGDSFRLLRVLPSPIALLPIQCKLYTTYISREEDQYIAGSYVWGPPEPSKTILLDGKRFKVRENLFHFLRAFRNRHQSQVIWIDAICINQEDVEERNHQVQVMKRIYSSAKCVNCWLGHDADQKPPASRLGVSPVTDLWYLRRPIDKRSRQLEQAEHLVKAEYWTRMWIVQEFLLAKDLTLLVGKHKLSYHAFEDIVYFWELRDIPDSIFSSKTFELIQFRLGQARHFELLFEQFGMSPRSVPLDGI</sequence>
<dbReference type="RefSeq" id="XP_038781278.1">
    <property type="nucleotide sequence ID" value="XM_038936068.1"/>
</dbReference>
<evidence type="ECO:0000259" key="1">
    <source>
        <dbReference type="Pfam" id="PF06985"/>
    </source>
</evidence>
<dbReference type="GeneID" id="62209246"/>
<keyword evidence="3" id="KW-1185">Reference proteome</keyword>
<organism evidence="2 3">
    <name type="scientific">Alternaria burnsii</name>
    <dbReference type="NCBI Taxonomy" id="1187904"/>
    <lineage>
        <taxon>Eukaryota</taxon>
        <taxon>Fungi</taxon>
        <taxon>Dikarya</taxon>
        <taxon>Ascomycota</taxon>
        <taxon>Pezizomycotina</taxon>
        <taxon>Dothideomycetes</taxon>
        <taxon>Pleosporomycetidae</taxon>
        <taxon>Pleosporales</taxon>
        <taxon>Pleosporineae</taxon>
        <taxon>Pleosporaceae</taxon>
        <taxon>Alternaria</taxon>
        <taxon>Alternaria sect. Alternaria</taxon>
    </lineage>
</organism>
<dbReference type="Pfam" id="PF06985">
    <property type="entry name" value="HET"/>
    <property type="match status" value="1"/>
</dbReference>
<proteinExistence type="predicted"/>
<reference evidence="2" key="1">
    <citation type="submission" date="2020-01" db="EMBL/GenBank/DDBJ databases">
        <authorList>
            <person name="Feng Z.H.Z."/>
        </authorList>
    </citation>
    <scope>NUCLEOTIDE SEQUENCE</scope>
    <source>
        <strain evidence="2">CBS107.38</strain>
    </source>
</reference>
<dbReference type="InterPro" id="IPR010730">
    <property type="entry name" value="HET"/>
</dbReference>
<evidence type="ECO:0000313" key="3">
    <source>
        <dbReference type="Proteomes" id="UP000596902"/>
    </source>
</evidence>
<dbReference type="AlphaFoldDB" id="A0A8H7AUR4"/>
<dbReference type="InterPro" id="IPR052895">
    <property type="entry name" value="HetReg/Transcr_Mod"/>
</dbReference>
<protein>
    <recommendedName>
        <fullName evidence="1">Heterokaryon incompatibility domain-containing protein</fullName>
    </recommendedName>
</protein>
<dbReference type="Proteomes" id="UP000596902">
    <property type="component" value="Unassembled WGS sequence"/>
</dbReference>
<feature type="domain" description="Heterokaryon incompatibility" evidence="1">
    <location>
        <begin position="66"/>
        <end position="202"/>
    </location>
</feature>
<name>A0A8H7AUR4_9PLEO</name>
<dbReference type="PANTHER" id="PTHR24148:SF77">
    <property type="entry name" value="HETEROKARYON INCOMPATIBILITY DOMAIN-CONTAINING PROTEIN"/>
    <property type="match status" value="1"/>
</dbReference>
<dbReference type="EMBL" id="JAAABM010000027">
    <property type="protein sequence ID" value="KAF7670893.1"/>
    <property type="molecule type" value="Genomic_DNA"/>
</dbReference>
<gene>
    <name evidence="2" type="ORF">GT037_011021</name>
</gene>
<dbReference type="PANTHER" id="PTHR24148">
    <property type="entry name" value="ANKYRIN REPEAT DOMAIN-CONTAINING PROTEIN 39 HOMOLOG-RELATED"/>
    <property type="match status" value="1"/>
</dbReference>
<comment type="caution">
    <text evidence="2">The sequence shown here is derived from an EMBL/GenBank/DDBJ whole genome shotgun (WGS) entry which is preliminary data.</text>
</comment>
<reference evidence="2" key="2">
    <citation type="submission" date="2020-08" db="EMBL/GenBank/DDBJ databases">
        <title>Draft Genome Sequence of Cumin Blight Pathogen Alternaria burnsii.</title>
        <authorList>
            <person name="Feng Z."/>
        </authorList>
    </citation>
    <scope>NUCLEOTIDE SEQUENCE</scope>
    <source>
        <strain evidence="2">CBS107.38</strain>
    </source>
</reference>
<accession>A0A8H7AUR4</accession>
<evidence type="ECO:0000313" key="2">
    <source>
        <dbReference type="EMBL" id="KAF7670893.1"/>
    </source>
</evidence>